<feature type="region of interest" description="Disordered" evidence="10">
    <location>
        <begin position="299"/>
        <end position="347"/>
    </location>
</feature>
<gene>
    <name evidence="13" type="ORF">VP01_56g5</name>
</gene>
<dbReference type="STRING" id="27349.A0A0L6UJF0"/>
<evidence type="ECO:0000256" key="3">
    <source>
        <dbReference type="ARBA" id="ARBA00014923"/>
    </source>
</evidence>
<keyword evidence="11" id="KW-0812">Transmembrane</keyword>
<evidence type="ECO:0000256" key="1">
    <source>
        <dbReference type="ARBA" id="ARBA00006499"/>
    </source>
</evidence>
<feature type="compositionally biased region" description="Pro residues" evidence="10">
    <location>
        <begin position="324"/>
        <end position="347"/>
    </location>
</feature>
<proteinExistence type="inferred from homology"/>
<evidence type="ECO:0000256" key="8">
    <source>
        <dbReference type="ARBA" id="ARBA00031195"/>
    </source>
</evidence>
<dbReference type="EC" id="3.1.2.22" evidence="2"/>
<feature type="transmembrane region" description="Helical" evidence="11">
    <location>
        <begin position="56"/>
        <end position="78"/>
    </location>
</feature>
<comment type="similarity">
    <text evidence="1">Belongs to the AB hydrolase superfamily. AB hydrolase 2 family.</text>
</comment>
<dbReference type="OrthoDB" id="2506865at2759"/>
<keyword evidence="6" id="KW-0276">Fatty acid metabolism</keyword>
<evidence type="ECO:0000313" key="13">
    <source>
        <dbReference type="EMBL" id="KNZ48392.1"/>
    </source>
</evidence>
<dbReference type="AlphaFoldDB" id="A0A0L6UJF0"/>
<keyword evidence="4" id="KW-0719">Serine esterase</keyword>
<name>A0A0L6UJF0_9BASI</name>
<keyword evidence="11" id="KW-0472">Membrane</keyword>
<dbReference type="GO" id="GO:0006631">
    <property type="term" value="P:fatty acid metabolic process"/>
    <property type="evidence" value="ECO:0007669"/>
    <property type="project" value="UniProtKB-KW"/>
</dbReference>
<evidence type="ECO:0000256" key="5">
    <source>
        <dbReference type="ARBA" id="ARBA00022801"/>
    </source>
</evidence>
<evidence type="ECO:0000256" key="7">
    <source>
        <dbReference type="ARBA" id="ARBA00029392"/>
    </source>
</evidence>
<comment type="catalytic activity">
    <reaction evidence="9">
        <text>S-hexadecanoyl-L-cysteinyl-[protein] + H2O = L-cysteinyl-[protein] + hexadecanoate + H(+)</text>
        <dbReference type="Rhea" id="RHEA:19233"/>
        <dbReference type="Rhea" id="RHEA-COMP:10131"/>
        <dbReference type="Rhea" id="RHEA-COMP:11032"/>
        <dbReference type="ChEBI" id="CHEBI:7896"/>
        <dbReference type="ChEBI" id="CHEBI:15377"/>
        <dbReference type="ChEBI" id="CHEBI:15378"/>
        <dbReference type="ChEBI" id="CHEBI:29950"/>
        <dbReference type="ChEBI" id="CHEBI:74151"/>
        <dbReference type="EC" id="3.1.2.22"/>
    </reaction>
</comment>
<keyword evidence="6" id="KW-0443">Lipid metabolism</keyword>
<comment type="function">
    <text evidence="7">Hydrolyzes fatty acids from S-acylated cysteine residues in proteins with a strong preference for palmitoylated G-alpha proteins over other acyl substrates. Mediates the deacylation of G-alpha proteins such as GPA1 in vivo, but has weak or no activity toward palmitoylated Ras proteins. Has weak lysophospholipase activity in vitro; however such activity may not exist in vivo.</text>
</comment>
<keyword evidence="11" id="KW-1133">Transmembrane helix</keyword>
<evidence type="ECO:0000259" key="12">
    <source>
        <dbReference type="Pfam" id="PF02230"/>
    </source>
</evidence>
<evidence type="ECO:0000313" key="14">
    <source>
        <dbReference type="Proteomes" id="UP000037035"/>
    </source>
</evidence>
<dbReference type="GO" id="GO:0008474">
    <property type="term" value="F:palmitoyl-(protein) hydrolase activity"/>
    <property type="evidence" value="ECO:0007669"/>
    <property type="project" value="UniProtKB-EC"/>
</dbReference>
<evidence type="ECO:0000256" key="9">
    <source>
        <dbReference type="ARBA" id="ARBA00047337"/>
    </source>
</evidence>
<dbReference type="PANTHER" id="PTHR10655">
    <property type="entry name" value="LYSOPHOSPHOLIPASE-RELATED"/>
    <property type="match status" value="1"/>
</dbReference>
<dbReference type="Gene3D" id="3.40.50.1820">
    <property type="entry name" value="alpha/beta hydrolase"/>
    <property type="match status" value="1"/>
</dbReference>
<organism evidence="13 14">
    <name type="scientific">Puccinia sorghi</name>
    <dbReference type="NCBI Taxonomy" id="27349"/>
    <lineage>
        <taxon>Eukaryota</taxon>
        <taxon>Fungi</taxon>
        <taxon>Dikarya</taxon>
        <taxon>Basidiomycota</taxon>
        <taxon>Pucciniomycotina</taxon>
        <taxon>Pucciniomycetes</taxon>
        <taxon>Pucciniales</taxon>
        <taxon>Pucciniaceae</taxon>
        <taxon>Puccinia</taxon>
    </lineage>
</organism>
<dbReference type="EMBL" id="LAVV01010941">
    <property type="protein sequence ID" value="KNZ48392.1"/>
    <property type="molecule type" value="Genomic_DNA"/>
</dbReference>
<sequence>MARLADPSQRLIPAIPSSPADDTFDVYMPGARWRSITQQPTDRRATRILATTKPSLRVAMTGSAVILFLMLCLLYFAYRSSLPHVQGLARTAINDSKSGWAPNNSWSAREGWPEELQPLEYTLLPAVKPSSSGNWTCVLLHGLGDHQASDSFRLRQALLSLSPALFEPMAFIIPVADSLPVSVFAGQLRPAWFDIRNWTHLHQHEDVLHMHTNVRRLIHIISRNNLDLTRTIIAGFSQGFSSGSPVPAPPNRKGNKATHGCLVLCRCGHVSSPRAHSRPPSGGPDHAVWLCADAEPSGGALQAAGRGRGAQYDSAALAARPSRPVLPAPTRPPWVPTPPPSRPLPPT</sequence>
<dbReference type="Pfam" id="PF02230">
    <property type="entry name" value="Abhydrolase_2"/>
    <property type="match status" value="1"/>
</dbReference>
<reference evidence="13 14" key="1">
    <citation type="submission" date="2015-08" db="EMBL/GenBank/DDBJ databases">
        <title>Next Generation Sequencing and Analysis of the Genome of Puccinia sorghi L Schw, the Causal Agent of Maize Common Rust.</title>
        <authorList>
            <person name="Rochi L."/>
            <person name="Burguener G."/>
            <person name="Darino M."/>
            <person name="Turjanski A."/>
            <person name="Kreff E."/>
            <person name="Dieguez M.J."/>
            <person name="Sacco F."/>
        </authorList>
    </citation>
    <scope>NUCLEOTIDE SEQUENCE [LARGE SCALE GENOMIC DNA]</scope>
    <source>
        <strain evidence="13 14">RO10H11247</strain>
    </source>
</reference>
<dbReference type="Proteomes" id="UP000037035">
    <property type="component" value="Unassembled WGS sequence"/>
</dbReference>
<evidence type="ECO:0000256" key="10">
    <source>
        <dbReference type="SAM" id="MobiDB-lite"/>
    </source>
</evidence>
<dbReference type="InterPro" id="IPR029058">
    <property type="entry name" value="AB_hydrolase_fold"/>
</dbReference>
<feature type="domain" description="Phospholipase/carboxylesterase/thioesterase" evidence="12">
    <location>
        <begin position="129"/>
        <end position="239"/>
    </location>
</feature>
<evidence type="ECO:0000256" key="4">
    <source>
        <dbReference type="ARBA" id="ARBA00022487"/>
    </source>
</evidence>
<dbReference type="VEuPathDB" id="FungiDB:VP01_56g5"/>
<dbReference type="GO" id="GO:0052689">
    <property type="term" value="F:carboxylic ester hydrolase activity"/>
    <property type="evidence" value="ECO:0007669"/>
    <property type="project" value="UniProtKB-KW"/>
</dbReference>
<protein>
    <recommendedName>
        <fullName evidence="3">Acyl-protein thioesterase 1</fullName>
        <ecNumber evidence="2">3.1.2.22</ecNumber>
    </recommendedName>
    <alternativeName>
        <fullName evidence="8">Palmitoyl-protein hydrolase</fullName>
    </alternativeName>
</protein>
<accession>A0A0L6UJF0</accession>
<keyword evidence="14" id="KW-1185">Reference proteome</keyword>
<evidence type="ECO:0000256" key="11">
    <source>
        <dbReference type="SAM" id="Phobius"/>
    </source>
</evidence>
<evidence type="ECO:0000256" key="6">
    <source>
        <dbReference type="ARBA" id="ARBA00022832"/>
    </source>
</evidence>
<dbReference type="InterPro" id="IPR050565">
    <property type="entry name" value="LYPA1-2/EST-like"/>
</dbReference>
<feature type="compositionally biased region" description="Low complexity" evidence="10">
    <location>
        <begin position="299"/>
        <end position="311"/>
    </location>
</feature>
<evidence type="ECO:0000256" key="2">
    <source>
        <dbReference type="ARBA" id="ARBA00012423"/>
    </source>
</evidence>
<dbReference type="InterPro" id="IPR003140">
    <property type="entry name" value="PLipase/COase/thioEstase"/>
</dbReference>
<comment type="caution">
    <text evidence="13">The sequence shown here is derived from an EMBL/GenBank/DDBJ whole genome shotgun (WGS) entry which is preliminary data.</text>
</comment>
<dbReference type="PANTHER" id="PTHR10655:SF17">
    <property type="entry name" value="LYSOPHOSPHOLIPASE-LIKE PROTEIN 1"/>
    <property type="match status" value="1"/>
</dbReference>
<keyword evidence="5" id="KW-0378">Hydrolase</keyword>
<dbReference type="GO" id="GO:0005737">
    <property type="term" value="C:cytoplasm"/>
    <property type="evidence" value="ECO:0007669"/>
    <property type="project" value="TreeGrafter"/>
</dbReference>
<dbReference type="SUPFAM" id="SSF53474">
    <property type="entry name" value="alpha/beta-Hydrolases"/>
    <property type="match status" value="1"/>
</dbReference>